<reference evidence="1 2" key="1">
    <citation type="submission" date="2018-04" db="EMBL/GenBank/DDBJ databases">
        <title>Genome sequencing of Gemmobacter.</title>
        <authorList>
            <person name="Yi H."/>
            <person name="Baek M.-G."/>
        </authorList>
    </citation>
    <scope>NUCLEOTIDE SEQUENCE [LARGE SCALE GENOMIC DNA]</scope>
    <source>
        <strain evidence="1 2">HYN0069</strain>
    </source>
</reference>
<sequence>MEIRNPKFNRFGSIDCEILHPEFGWIPFTASETDVEKAGQDIYRSALEMQPAEFVAGDPLPIERAAMRASRFQAKAALYQAGLLPTVERLLSQSENFMHKLAWDEAGEFYRDSPTIAHLAGAMDLDDLAVDELFRLAMSIRA</sequence>
<accession>A0A2S0UM59</accession>
<organism evidence="1 2">
    <name type="scientific">Paragemmobacter aquarius</name>
    <dbReference type="NCBI Taxonomy" id="2169400"/>
    <lineage>
        <taxon>Bacteria</taxon>
        <taxon>Pseudomonadati</taxon>
        <taxon>Pseudomonadota</taxon>
        <taxon>Alphaproteobacteria</taxon>
        <taxon>Rhodobacterales</taxon>
        <taxon>Paracoccaceae</taxon>
        <taxon>Paragemmobacter</taxon>
    </lineage>
</organism>
<dbReference type="OrthoDB" id="7846553at2"/>
<keyword evidence="2" id="KW-1185">Reference proteome</keyword>
<name>A0A2S0UM59_9RHOB</name>
<protein>
    <submittedName>
        <fullName evidence="1">Uncharacterized protein</fullName>
    </submittedName>
</protein>
<dbReference type="KEGG" id="geh:HYN69_10540"/>
<dbReference type="Proteomes" id="UP000244496">
    <property type="component" value="Chromosome"/>
</dbReference>
<evidence type="ECO:0000313" key="1">
    <source>
        <dbReference type="EMBL" id="AWB48881.1"/>
    </source>
</evidence>
<dbReference type="EMBL" id="CP028918">
    <property type="protein sequence ID" value="AWB48881.1"/>
    <property type="molecule type" value="Genomic_DNA"/>
</dbReference>
<evidence type="ECO:0000313" key="2">
    <source>
        <dbReference type="Proteomes" id="UP000244496"/>
    </source>
</evidence>
<gene>
    <name evidence="1" type="ORF">HYN69_10540</name>
</gene>
<dbReference type="AlphaFoldDB" id="A0A2S0UM59"/>
<proteinExistence type="predicted"/>